<name>A0A0V0Z1T8_TRIBR</name>
<gene>
    <name evidence="1" type="ORF">T03_12598</name>
</gene>
<evidence type="ECO:0000313" key="2">
    <source>
        <dbReference type="Proteomes" id="UP000054653"/>
    </source>
</evidence>
<protein>
    <submittedName>
        <fullName evidence="1">Uncharacterized protein</fullName>
    </submittedName>
</protein>
<organism evidence="1 2">
    <name type="scientific">Trichinella britovi</name>
    <name type="common">Parasitic roundworm</name>
    <dbReference type="NCBI Taxonomy" id="45882"/>
    <lineage>
        <taxon>Eukaryota</taxon>
        <taxon>Metazoa</taxon>
        <taxon>Ecdysozoa</taxon>
        <taxon>Nematoda</taxon>
        <taxon>Enoplea</taxon>
        <taxon>Dorylaimia</taxon>
        <taxon>Trichinellida</taxon>
        <taxon>Trichinellidae</taxon>
        <taxon>Trichinella</taxon>
    </lineage>
</organism>
<dbReference type="Proteomes" id="UP000054653">
    <property type="component" value="Unassembled WGS sequence"/>
</dbReference>
<proteinExistence type="predicted"/>
<accession>A0A0V0Z1T8</accession>
<sequence length="32" mass="3515">MKSLAFGWFRSSVLIGPRGRLAAFEGSILSLF</sequence>
<reference evidence="1 2" key="1">
    <citation type="submission" date="2015-01" db="EMBL/GenBank/DDBJ databases">
        <title>Evolution of Trichinella species and genotypes.</title>
        <authorList>
            <person name="Korhonen P.K."/>
            <person name="Edoardo P."/>
            <person name="Giuseppe L.R."/>
            <person name="Gasser R.B."/>
        </authorList>
    </citation>
    <scope>NUCLEOTIDE SEQUENCE [LARGE SCALE GENOMIC DNA]</scope>
    <source>
        <strain evidence="1">ISS120</strain>
    </source>
</reference>
<dbReference type="EMBL" id="JYDI01004448">
    <property type="protein sequence ID" value="KRY06500.1"/>
    <property type="molecule type" value="Genomic_DNA"/>
</dbReference>
<evidence type="ECO:0000313" key="1">
    <source>
        <dbReference type="EMBL" id="KRY06500.1"/>
    </source>
</evidence>
<dbReference type="AlphaFoldDB" id="A0A0V0Z1T8"/>
<keyword evidence="2" id="KW-1185">Reference proteome</keyword>
<comment type="caution">
    <text evidence="1">The sequence shown here is derived from an EMBL/GenBank/DDBJ whole genome shotgun (WGS) entry which is preliminary data.</text>
</comment>